<evidence type="ECO:0000256" key="1">
    <source>
        <dbReference type="ARBA" id="ARBA00022741"/>
    </source>
</evidence>
<dbReference type="STRING" id="6198.A0A075A6R9"/>
<dbReference type="EMBL" id="KL596620">
    <property type="protein sequence ID" value="KER34067.1"/>
    <property type="molecule type" value="Genomic_DNA"/>
</dbReference>
<feature type="domain" description="Tubulin/FtsZ 2-layer sandwich" evidence="4">
    <location>
        <begin position="18"/>
        <end position="63"/>
    </location>
</feature>
<organism evidence="5 6">
    <name type="scientific">Opisthorchis viverrini</name>
    <name type="common">Southeast Asian liver fluke</name>
    <dbReference type="NCBI Taxonomy" id="6198"/>
    <lineage>
        <taxon>Eukaryota</taxon>
        <taxon>Metazoa</taxon>
        <taxon>Spiralia</taxon>
        <taxon>Lophotrochozoa</taxon>
        <taxon>Platyhelminthes</taxon>
        <taxon>Trematoda</taxon>
        <taxon>Digenea</taxon>
        <taxon>Opisthorchiida</taxon>
        <taxon>Opisthorchiata</taxon>
        <taxon>Opisthorchiidae</taxon>
        <taxon>Opisthorchis</taxon>
    </lineage>
</organism>
<evidence type="ECO:0000313" key="5">
    <source>
        <dbReference type="EMBL" id="KER34067.1"/>
    </source>
</evidence>
<keyword evidence="1" id="KW-0547">Nucleotide-binding</keyword>
<dbReference type="KEGG" id="ovi:T265_00245"/>
<dbReference type="RefSeq" id="XP_009162217.1">
    <property type="nucleotide sequence ID" value="XM_009163953.1"/>
</dbReference>
<dbReference type="Proteomes" id="UP000054324">
    <property type="component" value="Unassembled WGS sequence"/>
</dbReference>
<gene>
    <name evidence="5" type="ORF">T265_00245</name>
</gene>
<dbReference type="InterPro" id="IPR008280">
    <property type="entry name" value="Tub_FtsZ_C"/>
</dbReference>
<protein>
    <recommendedName>
        <fullName evidence="4">Tubulin/FtsZ 2-layer sandwich domain-containing protein</fullName>
    </recommendedName>
</protein>
<dbReference type="GO" id="GO:0005525">
    <property type="term" value="F:GTP binding"/>
    <property type="evidence" value="ECO:0007669"/>
    <property type="project" value="UniProtKB-KW"/>
</dbReference>
<sequence>MYELATKYEGLTSKPRLQQRLRFVQWNREGWKVGHCLVPPVGLPCSLLTLSNNTSIRERFLEILERFYKLYKRKPPKTFQAKLVGDFSKKTLCIDRNSHIFEDVDNTTARWMDLTNQRTVSTEVHIIRPVQPCRVRPCLNAQTRDPMPPSSQLGAKKTDKMMAQSTNFPGFL</sequence>
<evidence type="ECO:0000259" key="4">
    <source>
        <dbReference type="Pfam" id="PF03953"/>
    </source>
</evidence>
<dbReference type="Pfam" id="PF03953">
    <property type="entry name" value="Tubulin_C"/>
    <property type="match status" value="1"/>
</dbReference>
<name>A0A075A6R9_OPIVI</name>
<accession>A0A075A6R9</accession>
<dbReference type="OrthoDB" id="6271349at2759"/>
<dbReference type="AlphaFoldDB" id="A0A075A6R9"/>
<dbReference type="InterPro" id="IPR018316">
    <property type="entry name" value="Tubulin/FtsZ_2-layer-sand-dom"/>
</dbReference>
<evidence type="ECO:0000256" key="3">
    <source>
        <dbReference type="SAM" id="MobiDB-lite"/>
    </source>
</evidence>
<proteinExistence type="predicted"/>
<dbReference type="GeneID" id="20314433"/>
<dbReference type="InterPro" id="IPR037103">
    <property type="entry name" value="Tubulin/FtsZ-like_C"/>
</dbReference>
<evidence type="ECO:0000256" key="2">
    <source>
        <dbReference type="ARBA" id="ARBA00023134"/>
    </source>
</evidence>
<reference evidence="5 6" key="1">
    <citation type="submission" date="2013-11" db="EMBL/GenBank/DDBJ databases">
        <title>Opisthorchis viverrini - life in the bile duct.</title>
        <authorList>
            <person name="Young N.D."/>
            <person name="Nagarajan N."/>
            <person name="Lin S.J."/>
            <person name="Korhonen P.K."/>
            <person name="Jex A.R."/>
            <person name="Hall R.S."/>
            <person name="Safavi-Hemami H."/>
            <person name="Kaewkong W."/>
            <person name="Bertrand D."/>
            <person name="Gao S."/>
            <person name="Seet Q."/>
            <person name="Wongkham S."/>
            <person name="Teh B.T."/>
            <person name="Wongkham C."/>
            <person name="Intapan P.M."/>
            <person name="Maleewong W."/>
            <person name="Yang X."/>
            <person name="Hu M."/>
            <person name="Wang Z."/>
            <person name="Hofmann A."/>
            <person name="Sternberg P.W."/>
            <person name="Tan P."/>
            <person name="Wang J."/>
            <person name="Gasser R.B."/>
        </authorList>
    </citation>
    <scope>NUCLEOTIDE SEQUENCE [LARGE SCALE GENOMIC DNA]</scope>
</reference>
<dbReference type="SUPFAM" id="SSF55307">
    <property type="entry name" value="Tubulin C-terminal domain-like"/>
    <property type="match status" value="1"/>
</dbReference>
<keyword evidence="2" id="KW-0342">GTP-binding</keyword>
<feature type="region of interest" description="Disordered" evidence="3">
    <location>
        <begin position="140"/>
        <end position="160"/>
    </location>
</feature>
<keyword evidence="6" id="KW-1185">Reference proteome</keyword>
<dbReference type="CTD" id="20314433"/>
<evidence type="ECO:0000313" key="6">
    <source>
        <dbReference type="Proteomes" id="UP000054324"/>
    </source>
</evidence>
<dbReference type="Gene3D" id="3.30.1330.20">
    <property type="entry name" value="Tubulin/FtsZ, C-terminal domain"/>
    <property type="match status" value="1"/>
</dbReference>